<evidence type="ECO:0000256" key="2">
    <source>
        <dbReference type="ARBA" id="ARBA00022450"/>
    </source>
</evidence>
<dbReference type="PROSITE" id="PS00455">
    <property type="entry name" value="AMP_BINDING"/>
    <property type="match status" value="2"/>
</dbReference>
<dbReference type="InterPro" id="IPR010080">
    <property type="entry name" value="Thioester_reductase-like_dom"/>
</dbReference>
<dbReference type="InterPro" id="IPR010071">
    <property type="entry name" value="AA_adenyl_dom"/>
</dbReference>
<dbReference type="InterPro" id="IPR013120">
    <property type="entry name" value="FAR_NAD-bd"/>
</dbReference>
<keyword evidence="10" id="KW-1185">Reference proteome</keyword>
<dbReference type="InterPro" id="IPR009081">
    <property type="entry name" value="PP-bd_ACP"/>
</dbReference>
<keyword evidence="4" id="KW-0436">Ligase</keyword>
<dbReference type="Pfam" id="PF00550">
    <property type="entry name" value="PP-binding"/>
    <property type="match status" value="3"/>
</dbReference>
<dbReference type="Pfam" id="PF13193">
    <property type="entry name" value="AMP-binding_C"/>
    <property type="match status" value="3"/>
</dbReference>
<dbReference type="PROSITE" id="PS00012">
    <property type="entry name" value="PHOSPHOPANTETHEINE"/>
    <property type="match status" value="2"/>
</dbReference>
<dbReference type="Pfam" id="PF00668">
    <property type="entry name" value="Condensation"/>
    <property type="match status" value="4"/>
</dbReference>
<dbReference type="Pfam" id="PF00501">
    <property type="entry name" value="AMP-binding"/>
    <property type="match status" value="3"/>
</dbReference>
<dbReference type="SUPFAM" id="SSF47336">
    <property type="entry name" value="ACP-like"/>
    <property type="match status" value="3"/>
</dbReference>
<dbReference type="Gene3D" id="1.10.1200.10">
    <property type="entry name" value="ACP-like"/>
    <property type="match status" value="3"/>
</dbReference>
<dbReference type="CDD" id="cd17646">
    <property type="entry name" value="A_NRPS_AB3403-like"/>
    <property type="match status" value="1"/>
</dbReference>
<dbReference type="Gene3D" id="2.30.38.10">
    <property type="entry name" value="Luciferase, Domain 3"/>
    <property type="match status" value="1"/>
</dbReference>
<dbReference type="InterPro" id="IPR006162">
    <property type="entry name" value="Ppantetheine_attach_site"/>
</dbReference>
<organism evidence="9 10">
    <name type="scientific">Streptomyces anulatus</name>
    <name type="common">Streptomyces chrysomallus</name>
    <dbReference type="NCBI Taxonomy" id="1892"/>
    <lineage>
        <taxon>Bacteria</taxon>
        <taxon>Bacillati</taxon>
        <taxon>Actinomycetota</taxon>
        <taxon>Actinomycetes</taxon>
        <taxon>Kitasatosporales</taxon>
        <taxon>Streptomycetaceae</taxon>
        <taxon>Streptomyces</taxon>
    </lineage>
</organism>
<dbReference type="SUPFAM" id="SSF51735">
    <property type="entry name" value="NAD(P)-binding Rossmann-fold domains"/>
    <property type="match status" value="1"/>
</dbReference>
<dbReference type="PROSITE" id="PS50075">
    <property type="entry name" value="CARRIER"/>
    <property type="match status" value="3"/>
</dbReference>
<dbReference type="CDD" id="cd17643">
    <property type="entry name" value="A_NRPS_Cytc1-like"/>
    <property type="match status" value="1"/>
</dbReference>
<dbReference type="PANTHER" id="PTHR45527:SF1">
    <property type="entry name" value="FATTY ACID SYNTHASE"/>
    <property type="match status" value="1"/>
</dbReference>
<feature type="domain" description="Carrier" evidence="8">
    <location>
        <begin position="3560"/>
        <end position="3635"/>
    </location>
</feature>
<dbReference type="SMART" id="SM00823">
    <property type="entry name" value="PKS_PP"/>
    <property type="match status" value="3"/>
</dbReference>
<dbReference type="CDD" id="cd05235">
    <property type="entry name" value="SDR_e1"/>
    <property type="match status" value="1"/>
</dbReference>
<dbReference type="Gene3D" id="3.30.559.30">
    <property type="entry name" value="Nonribosomal peptide synthetase, condensation domain"/>
    <property type="match status" value="4"/>
</dbReference>
<reference evidence="9" key="1">
    <citation type="submission" date="2022-10" db="EMBL/GenBank/DDBJ databases">
        <title>The complete genomes of actinobacterial strains from the NBC collection.</title>
        <authorList>
            <person name="Joergensen T.S."/>
            <person name="Alvarez Arevalo M."/>
            <person name="Sterndorff E.B."/>
            <person name="Faurdal D."/>
            <person name="Vuksanovic O."/>
            <person name="Mourched A.-S."/>
            <person name="Charusanti P."/>
            <person name="Shaw S."/>
            <person name="Blin K."/>
            <person name="Weber T."/>
        </authorList>
    </citation>
    <scope>NUCLEOTIDE SEQUENCE</scope>
    <source>
        <strain evidence="9">NBC_01436</strain>
    </source>
</reference>
<evidence type="ECO:0000256" key="1">
    <source>
        <dbReference type="ARBA" id="ARBA00001957"/>
    </source>
</evidence>
<keyword evidence="2" id="KW-0596">Phosphopantetheine</keyword>
<dbReference type="Gene3D" id="3.40.50.720">
    <property type="entry name" value="NAD(P)-binding Rossmann-like Domain"/>
    <property type="match status" value="1"/>
</dbReference>
<evidence type="ECO:0000313" key="9">
    <source>
        <dbReference type="EMBL" id="WUX35119.1"/>
    </source>
</evidence>
<dbReference type="NCBIfam" id="NF003417">
    <property type="entry name" value="PRK04813.1"/>
    <property type="match status" value="3"/>
</dbReference>
<dbReference type="NCBIfam" id="TIGR01720">
    <property type="entry name" value="NRPS-para261"/>
    <property type="match status" value="1"/>
</dbReference>
<proteinExistence type="predicted"/>
<protein>
    <submittedName>
        <fullName evidence="9">Amino acid adenylation domain-containing protein</fullName>
    </submittedName>
</protein>
<dbReference type="PANTHER" id="PTHR45527">
    <property type="entry name" value="NONRIBOSOMAL PEPTIDE SYNTHETASE"/>
    <property type="match status" value="1"/>
</dbReference>
<dbReference type="Proteomes" id="UP001431926">
    <property type="component" value="Chromosome"/>
</dbReference>
<dbReference type="InterPro" id="IPR025110">
    <property type="entry name" value="AMP-bd_C"/>
</dbReference>
<dbReference type="NCBIfam" id="TIGR01746">
    <property type="entry name" value="Thioester-redct"/>
    <property type="match status" value="1"/>
</dbReference>
<evidence type="ECO:0000313" key="10">
    <source>
        <dbReference type="Proteomes" id="UP001431926"/>
    </source>
</evidence>
<dbReference type="Gene3D" id="3.40.50.980">
    <property type="match status" value="2"/>
</dbReference>
<dbReference type="InterPro" id="IPR001242">
    <property type="entry name" value="Condensation_dom"/>
</dbReference>
<evidence type="ECO:0000256" key="6">
    <source>
        <dbReference type="ARBA" id="ARBA00023194"/>
    </source>
</evidence>
<dbReference type="InterPro" id="IPR020845">
    <property type="entry name" value="AMP-binding_CS"/>
</dbReference>
<gene>
    <name evidence="9" type="ORF">OG367_02250</name>
</gene>
<sequence>MMEPDSGLVRLSPAQLTRIRRCAGDHSDRTLIEACAIGLAYWATGRGPAGTDLTPGTPFTDVLGLVDNGVTSPRGWEADAEDRSVTVPKGVDRAEAQLVLDDLACFPDRPIGTLAQGGAARLEALAEWNDTRADRVRPTVMELFREQARLRPDAVAIVDEHRSLTYREAAVRSAQLAHHLIERGHGPEQVVGISQVRSADMVIGLLGVLQAGCAFVPLDPQWPVSRRAVVVEDARVVLQLNSTGRAGAGEPDAVAVDLGAWKYGAYPVDPPDVTVTGTSLAYVIFTSGSTGRPKGAMIRHEAISERLLWQSAEILHFGHDDASLFKAPLSFDISVNEIFLPLVTGGRLVVLRPGGERDPHHLLGVIAEQGVTFTYLVSSMMDVLLEIVGDSGRLDGLRHVWCGGEVLTPELYERFRARLGIPLYHGYGPAETTIGVSHVIYRGPAERLSTSIGRANPNTRLYVLDDELRPVPVGVGGELYVGGLLLGRGYVGAPGLTASRFVADPFASDGSRLYRTGDLARYAADGSLDFLGRADNQVKIRGMRLEIEDVEASLAEHPGVRHTCVVAKKNTVGGTYLVGYVIPSGGHQDLGADDVRAWAAANMVEYMVPTHLVVLTEFPLTANGKLDRKALPEPSVGAGAPVAPATENERLVCEAVARVLRLDSVGADEDFFQLGGDSILAISLLSALREAGLHVTARQIFTNSVVGALAAVASREDVRTVDHSDTSTGAVVGSPIVQWLGETTDAIDGFVQSVVLNTPAELTADALDTVLAAVLARHDMLRARLVRGDRWSFVVHEFDPSATVWQESGLPLDACVALATGALDPDRGIMLGAVWRREARQLVLVAHHLVVDGVSWRVLMGDLATAWREFVSGAPVVLPRAGTSFRRWTQLLERAASGADSSYFRRPLPGRDEEIGRRGLSEADRVARERLRTVVVGAGTTTALLGEIPAKFHAGANDVLLTALAVALARWRRDLGQRQTFAYVELEGHGREGGFVAAKAGFEPELSGTVGWFTTLFPVCVDPGTASDFTGSAYLAAALKTVKEDLARVPDNGVSYGALRYLTGIDFGAAAPQVLFNYLGRFDGGSSEEWQLAWKAAQLGERRDPAMRLPRALEFNAIAEPGASGEHELVTTVSWPDGMFTDEDITTLTGYYRTALTGLAVLGPLGGHTPSDFRLVRLTQSDVDTLDGGALRDILPLTPLQEGLYFHSVFDEDSADAYVEQQLLTLEGEVDADRLAAAATRLFTVYPNLAARFVALDDGRVVSVLERGVEAPFTTLDHPGITDDGIHDLAERDRRAGFDLADGPLMRYTLIRAGAGRTVLVQTVHHIIADGWSVRPMLRTLLAEYHAPGTVHAVGGFPDYVRWLTERDGDRSDQVWRHQLAELPGPSLIAEGHTPSDRFAETLLESSDDIERAARSAGVPLSAAVHSAWALTLGSILHGDDVVFGSTVSGRDADVPGIQDMVGLFINTVPVRVRWDASTTAADLLGSVRAHQNAVLPHQHVSLAGLVRQAGAGSLFDTLVVFDIGTDIDGLRQPGDTLVITDIVNEGAPHYPLTLSVRHRPGGPLCFNLICDGELLREERARTVLATFNRILTGLLTRPDAPVRDLAAGIDRRPAPVAPTTLGELFDAAARRNPAAVAVTQCGFDDRARSLTYGELRAAKDELAAALRAAGVGPGQRVAVAVPRSVEQVVALVAVVTAGGAYVPLDLAYPDERLEYILADSAPQVVLVDREHRDRFTRLLDRAGVTARVMVQGDERPTASGEVGREATWHDPAYVIYTSGSTGRPKGVVATHAGVVTLLANTRPDMGFGPDDVWVQFHSFSFDFAVWELWGALAHGGELLVPEYGLTRSPIDFHRLVRERGVTVLNQTPWAFYQFIEADRLAGGTLPALRRIIVGGEMLDLGRLRGWVERHGARSPQLVHVYGITETTVLVSHRVLTEQDLAHDGSPIGVPFPGLTVHLLDDRLRPVPPGRVGVIYVAGDQVSLGYLRRPGSTAGRFVANPFAADGSRMYCSGDLAVRTLDGGLEFIGRADQQVQLKGFRIELGEVESAIRELDGVVETAVTVAGSGDHLVAHVVGRVPADLSGRLSAKLPVHMVPGRVVLVDALPLTVNGKLDRRALAERAAHEDSGAAGLDDFSGSGLAALVSIFADTLPGAAVDGETDFFRAGGDSIVAITVVNRARALGLSITPRDVFMQRTPRALAELGRGAAPHTPLPTPSRREDGPVRPTPIMMRQRELGGRLVRFAQARALVAAEGTGIADVERAADAVIAAHPALRLRLRVEHGVWALRTEPAHRATVVRSDSDDATAVANEAAGRLDPENGDVIAFAWLERSRTLVITVHHLAVDAVSWLILLDDLTVALGGGKPAAPTTSYAEYAEALTFRSEEPVDDLNHWLTTLRADALPARGALRETTVVLAPEASDRLTRTAPALLDLGLTELLCGALRTALTCVQSTPTELAIDLERHGRVPAREDHDYSRTVGWFTSIAPVRLTAHTDPVAAAREVAERQPDEAGHVGYGLLRYLNPQTAPLLIARPSVLFNYLGRGNESDALRISGGDEGDSPYAVEVNAWTDEVTGCLHAAFTLAENIPDEITEHWHSALEHIADAPASVRRTAPVTPLQWGLFFQSQAAGAAGQYVAQSYFAFDRRLDADALGEAMAYVIGRHPVVGAGFITDDDGSPVQVFEAGRRVTVRTVAAASEAEVEELRTRDREQGFDPGEPPLVRMTVVRMPDGRDGLLLSHHLLLWDGWSREIVLRDLFDAYEAVVAGRSWDATPAVPGFEEYARMLAAKDPAVSERFWTEHLAGLPGPTLLAGPAPELSEELPRPLVHTLSVELSELVREAARTRGVTLNSVLTGAFGLFLGARTGRGDAVFGVTVSGREGEGHGGIVGVLLNTVPLWTRARPGDSVGAYLASVQAARVAAMDHEHLGLGEIQRAGGHTTLFDNLFVLQNFLDVDAFAAMNARHGITSVRADDSTHYPYTWVVTPGDRLTVKLEHRHGDPDSARRLLDDYLRVLEDVARATGPVGKLRGLGPDPEPAGRTEVGTDTVVDRFDLAAGRDPGRVALVAGGATMTFAGLRERSRAVAGVLAARGIGPGTTVGLAIPRSPDWIAALFAVLRVGAAYVPLELDHPDERIAAIVEDARPEVILTVSTVAPRLNDVLSELIELDRPLPEAEPYTTFAPNDPDRLRHPAYTIYTSGSTGKPKGVVTEYAGLTNMLINHQRRIFEPVLARHGHRVFRIAHTVSFAFDMSWEELLWLADGHEVHICDEELRRDAPRLVEYCAEHGIDVINVTPTYAQQLVAEGLLDDPERRPALVLLGGEAVTPTLWQRLAETEGTVGYNLYGPTEYTINTLGVGTFECQDPVVGVAIDNTEVYVLDPWLRPLPAGVPGELYVSGVGIARGYLGRSAQTAHRFVACPFGAPGERMYRTGDLVIRRPDGNIAYLGRTDQQVKIRGHRVEPGEVEVNLAAHPQVARTAVVVREDRPGDPRLTAYLILTPGASAPTTGPDLTRAMREFLRRRLPEYLIPSAFVAVDTLPLTANGKLDQRALPAPDLSLQTSGREPETRYEKVLCALFAEVLSVDGIGTDDDFFALGGHSLLAVRLLARVRAELGVRLWVRQFLAAPTAGRLAEFIEGRQSGGEAAAVPVVTDAEARLDAGTRFPAPGGAPTDTDPRRILFTGATGFVGAFLLRELLTRTEPTGTEVHCLVRGDSAQAARERLNDTASGYGLGALADDPRVRVVPGDLVERGLGVGPREWRRLADGVDAIVHAAAHVHHLSPYERLKAANVGGTRELLRLASEGRPKRFHHISSMGVFHGDSTSRVITEDTDTSMERHPLADGYGASKWVADRMVRHAVALGADARVYRLGRVWADSRGGVVSEDDMFCRLLTTGAALGCYPQHAVAHADLLPVDVTARALTALVLDRDPGRVATVSHLHHARDTSAKAFLDVFDAMHGTRTVAVPLQEWLRRLRRASEEGRDLPFLPYLDAFEEHARSVGAEAGRVADTSSNRRTLETLERLGVEIPEIDAEMIAAFWRRPPVAARGSEYR</sequence>
<dbReference type="SUPFAM" id="SSF52777">
    <property type="entry name" value="CoA-dependent acyltransferases"/>
    <property type="match status" value="8"/>
</dbReference>
<dbReference type="InterPro" id="IPR023213">
    <property type="entry name" value="CAT-like_dom_sf"/>
</dbReference>
<evidence type="ECO:0000256" key="3">
    <source>
        <dbReference type="ARBA" id="ARBA00022553"/>
    </source>
</evidence>
<dbReference type="SUPFAM" id="SSF56801">
    <property type="entry name" value="Acetyl-CoA synthetase-like"/>
    <property type="match status" value="3"/>
</dbReference>
<keyword evidence="6" id="KW-0045">Antibiotic biosynthesis</keyword>
<dbReference type="InterPro" id="IPR036736">
    <property type="entry name" value="ACP-like_sf"/>
</dbReference>
<dbReference type="InterPro" id="IPR020806">
    <property type="entry name" value="PKS_PP-bd"/>
</dbReference>
<dbReference type="InterPro" id="IPR000873">
    <property type="entry name" value="AMP-dep_synth/lig_dom"/>
</dbReference>
<keyword evidence="3" id="KW-0597">Phosphoprotein</keyword>
<dbReference type="NCBIfam" id="TIGR01733">
    <property type="entry name" value="AA-adenyl-dom"/>
    <property type="match status" value="3"/>
</dbReference>
<dbReference type="InterPro" id="IPR036291">
    <property type="entry name" value="NAD(P)-bd_dom_sf"/>
</dbReference>
<comment type="cofactor">
    <cofactor evidence="1">
        <name>pantetheine 4'-phosphate</name>
        <dbReference type="ChEBI" id="CHEBI:47942"/>
    </cofactor>
</comment>
<feature type="domain" description="Carrier" evidence="8">
    <location>
        <begin position="2134"/>
        <end position="2208"/>
    </location>
</feature>
<dbReference type="Gene3D" id="3.30.559.10">
    <property type="entry name" value="Chloramphenicol acetyltransferase-like domain"/>
    <property type="match status" value="4"/>
</dbReference>
<dbReference type="CDD" id="cd05930">
    <property type="entry name" value="A_NRPS"/>
    <property type="match status" value="1"/>
</dbReference>
<dbReference type="InterPro" id="IPR010060">
    <property type="entry name" value="NRPS_synth"/>
</dbReference>
<evidence type="ECO:0000256" key="4">
    <source>
        <dbReference type="ARBA" id="ARBA00022598"/>
    </source>
</evidence>
<keyword evidence="5" id="KW-0677">Repeat</keyword>
<evidence type="ECO:0000256" key="7">
    <source>
        <dbReference type="SAM" id="MobiDB-lite"/>
    </source>
</evidence>
<dbReference type="EMBL" id="CP109491">
    <property type="protein sequence ID" value="WUX35119.1"/>
    <property type="molecule type" value="Genomic_DNA"/>
</dbReference>
<feature type="region of interest" description="Disordered" evidence="7">
    <location>
        <begin position="2205"/>
        <end position="2226"/>
    </location>
</feature>
<feature type="domain" description="Carrier" evidence="8">
    <location>
        <begin position="643"/>
        <end position="717"/>
    </location>
</feature>
<evidence type="ECO:0000259" key="8">
    <source>
        <dbReference type="PROSITE" id="PS50075"/>
    </source>
</evidence>
<dbReference type="RefSeq" id="WP_329354193.1">
    <property type="nucleotide sequence ID" value="NZ_CP109490.1"/>
</dbReference>
<dbReference type="InterPro" id="IPR045851">
    <property type="entry name" value="AMP-bd_C_sf"/>
</dbReference>
<dbReference type="InterPro" id="IPR042099">
    <property type="entry name" value="ANL_N_sf"/>
</dbReference>
<accession>A0ABZ1ZCY0</accession>
<dbReference type="Gene3D" id="3.40.50.12780">
    <property type="entry name" value="N-terminal domain of ligase-like"/>
    <property type="match status" value="2"/>
</dbReference>
<name>A0ABZ1ZCY0_STRAQ</name>
<evidence type="ECO:0000256" key="5">
    <source>
        <dbReference type="ARBA" id="ARBA00022737"/>
    </source>
</evidence>
<dbReference type="Pfam" id="PF07993">
    <property type="entry name" value="NAD_binding_4"/>
    <property type="match status" value="1"/>
</dbReference>
<dbReference type="Gene3D" id="3.30.300.30">
    <property type="match status" value="3"/>
</dbReference>